<dbReference type="GO" id="GO:0000502">
    <property type="term" value="C:proteasome complex"/>
    <property type="evidence" value="ECO:0007669"/>
    <property type="project" value="UniProtKB-KW"/>
</dbReference>
<evidence type="ECO:0000256" key="7">
    <source>
        <dbReference type="ARBA" id="ARBA00022840"/>
    </source>
</evidence>
<dbReference type="GO" id="GO:0016887">
    <property type="term" value="F:ATP hydrolysis activity"/>
    <property type="evidence" value="ECO:0007669"/>
    <property type="project" value="InterPro"/>
</dbReference>
<accession>A0A085M8V6</accession>
<feature type="coiled-coil region" evidence="12">
    <location>
        <begin position="9"/>
        <end position="53"/>
    </location>
</feature>
<dbReference type="Pfam" id="PF05470">
    <property type="entry name" value="eIF-3c_N"/>
    <property type="match status" value="1"/>
</dbReference>
<feature type="compositionally biased region" description="Basic residues" evidence="13">
    <location>
        <begin position="639"/>
        <end position="648"/>
    </location>
</feature>
<comment type="subunit">
    <text evidence="11">Component of the eukaryotic translation initiation factor 3 (eIF-3) complex.</text>
</comment>
<dbReference type="InterPro" id="IPR000717">
    <property type="entry name" value="PCI_dom"/>
</dbReference>
<keyword evidence="16" id="KW-1185">Reference proteome</keyword>
<dbReference type="AlphaFoldDB" id="A0A085M8V6"/>
<dbReference type="GO" id="GO:0001732">
    <property type="term" value="P:formation of cytoplasmic translation initiation complex"/>
    <property type="evidence" value="ECO:0007669"/>
    <property type="project" value="UniProtKB-UniRule"/>
</dbReference>
<evidence type="ECO:0000256" key="2">
    <source>
        <dbReference type="ARBA" id="ARBA00004496"/>
    </source>
</evidence>
<dbReference type="InterPro" id="IPR032501">
    <property type="entry name" value="Prot_ATP_ID_OB_2nd"/>
</dbReference>
<dbReference type="InterPro" id="IPR041569">
    <property type="entry name" value="AAA_lid_3"/>
</dbReference>
<keyword evidence="7" id="KW-0067">ATP-binding</keyword>
<keyword evidence="10" id="KW-0539">Nucleus</keyword>
<keyword evidence="4 11" id="KW-0963">Cytoplasm</keyword>
<dbReference type="SUPFAM" id="SSF52540">
    <property type="entry name" value="P-loop containing nucleoside triphosphate hydrolases"/>
    <property type="match status" value="1"/>
</dbReference>
<dbReference type="GO" id="GO:0003743">
    <property type="term" value="F:translation initiation factor activity"/>
    <property type="evidence" value="ECO:0007669"/>
    <property type="project" value="UniProtKB-UniRule"/>
</dbReference>
<feature type="compositionally biased region" description="Basic and acidic residues" evidence="13">
    <location>
        <begin position="649"/>
        <end position="661"/>
    </location>
</feature>
<dbReference type="InterPro" id="IPR008905">
    <property type="entry name" value="EIF3C_N_dom"/>
</dbReference>
<dbReference type="SMART" id="SM00382">
    <property type="entry name" value="AAA"/>
    <property type="match status" value="1"/>
</dbReference>
<keyword evidence="8 11" id="KW-0648">Protein biosynthesis</keyword>
<gene>
    <name evidence="15" type="ORF">M513_05568</name>
</gene>
<dbReference type="GO" id="GO:0005524">
    <property type="term" value="F:ATP binding"/>
    <property type="evidence" value="ECO:0007669"/>
    <property type="project" value="UniProtKB-KW"/>
</dbReference>
<dbReference type="Pfam" id="PF17862">
    <property type="entry name" value="AAA_lid_3"/>
    <property type="match status" value="1"/>
</dbReference>
<keyword evidence="12" id="KW-0175">Coiled coil</keyword>
<dbReference type="HAMAP" id="MF_03002">
    <property type="entry name" value="eIF3c"/>
    <property type="match status" value="1"/>
</dbReference>
<dbReference type="GO" id="GO:0005634">
    <property type="term" value="C:nucleus"/>
    <property type="evidence" value="ECO:0007669"/>
    <property type="project" value="UniProtKB-SubCell"/>
</dbReference>
<dbReference type="InterPro" id="IPR003593">
    <property type="entry name" value="AAA+_ATPase"/>
</dbReference>
<feature type="region of interest" description="Disordered" evidence="13">
    <location>
        <begin position="548"/>
        <end position="615"/>
    </location>
</feature>
<dbReference type="Gene3D" id="1.10.10.10">
    <property type="entry name" value="Winged helix-like DNA-binding domain superfamily/Winged helix DNA-binding domain"/>
    <property type="match status" value="1"/>
</dbReference>
<evidence type="ECO:0000256" key="6">
    <source>
        <dbReference type="ARBA" id="ARBA00022741"/>
    </source>
</evidence>
<dbReference type="Gene3D" id="2.40.50.140">
    <property type="entry name" value="Nucleic acid-binding proteins"/>
    <property type="match status" value="1"/>
</dbReference>
<feature type="compositionally biased region" description="Basic and acidic residues" evidence="13">
    <location>
        <begin position="548"/>
        <end position="576"/>
    </location>
</feature>
<dbReference type="InterPro" id="IPR012340">
    <property type="entry name" value="NA-bd_OB-fold"/>
</dbReference>
<evidence type="ECO:0000256" key="1">
    <source>
        <dbReference type="ARBA" id="ARBA00004123"/>
    </source>
</evidence>
<comment type="similarity">
    <text evidence="11">Belongs to the eIF-3 subunit C family.</text>
</comment>
<dbReference type="InterPro" id="IPR027417">
    <property type="entry name" value="P-loop_NTPase"/>
</dbReference>
<evidence type="ECO:0000256" key="9">
    <source>
        <dbReference type="ARBA" id="ARBA00022942"/>
    </source>
</evidence>
<protein>
    <recommendedName>
        <fullName evidence="11">Eukaryotic translation initiation factor 3 subunit C</fullName>
        <shortName evidence="11">eIF3c</shortName>
    </recommendedName>
    <alternativeName>
        <fullName evidence="11">Eukaryotic translation initiation factor 3 subunit 8</fullName>
    </alternativeName>
</protein>
<feature type="domain" description="PCI" evidence="14">
    <location>
        <begin position="1030"/>
        <end position="1206"/>
    </location>
</feature>
<keyword evidence="9" id="KW-0647">Proteasome</keyword>
<keyword evidence="5 11" id="KW-0396">Initiation factor</keyword>
<dbReference type="Proteomes" id="UP000030764">
    <property type="component" value="Unassembled WGS sequence"/>
</dbReference>
<dbReference type="GO" id="GO:0033290">
    <property type="term" value="C:eukaryotic 48S preinitiation complex"/>
    <property type="evidence" value="ECO:0007669"/>
    <property type="project" value="UniProtKB-UniRule"/>
</dbReference>
<evidence type="ECO:0000313" key="15">
    <source>
        <dbReference type="EMBL" id="KFD53652.1"/>
    </source>
</evidence>
<feature type="region of interest" description="Disordered" evidence="13">
    <location>
        <begin position="633"/>
        <end position="665"/>
    </location>
</feature>
<sequence>MDDARKAAVEEYRRKVIEHREVEAKLKEARQKSNKQKKEFDKSENDLKALQSVGQIVGEVLKELSEEKFIVKATNGPRYVVGCRKAIDRQRLVQGTRVALDMTTLTIMRHLPREVDPLVYNMSHEDPGEVTYTMIGGLAEQTRQLREVVELPLTHPDLFRRVGITPPKGCLLYGPPGTGKTLLARAVAKQLDCNFLKVVSSAIVDKYIGESARMIREMFNYARDHQPCIIFMDEIDAIGGRRFSEGTSADREIQRTLMELLNQMDGFDALGKVKFIMATNRPDTLDPALLRPGRLDRKIEIPLPNEQARMEVLKIHSKPISKQGFIDYEAVVKLSDGFSGADLRNVCTEAGLLAIRAERDYVIEEDFMKAVRKVADAKNCRSAGFGLVMSKFFRALSESESETESSDEEQIQPTRTAYQRPVPAFVLSDSEDDQKRVVRPEKDRRFEELRDLIKQIRNLRKIKDMSKILTTFEDLCRVFQKAKAVIDREGGVTPRFFLRSLTELEDFVNENWDDRKDRKTLSKNNARGLATLRQKLRKYMRDFEAELTDYRREPDSEGHSTEEEERKLASESARESSDEEREIESRKVRRSVNRESDESDWEMSSSSESELEDLTGKKMEELRRFFLKSSTKEDDDRAKKKMDRKKRREDKERPAEGKREDADGEWQQVTMGALATEEAPKMFEKDAEITAQAVSDKLREIISARRRKGADRFLTVEMVKELRKIAEAREMNPALLGNILFSLISSYFDCNPKSADCLLFKSWLGAMDALRDLIQLLIDNPDVLCSIEISDEQQNVTDPQSPWKLRGCVLSVLERLDDEFTKILQDADCHSTDYVEKLKGEKTICAIINLLVQYMESRGSTDEELCRTYTRKVGHLYYKFDPASVPMDAEHFDSEKLNAPCSYKEMRTLCQFIYVHDTTHLLRTRAVLCQVYHLAIHDRWYEGRDILLMSHLQTHIERSDIPTQILFNRAVCQLGLCAFRQGLIREALNALSDLQNGGRAKELLAQGAVMRTQDRTVEQEKLERQRRVPYHMHINLELTECVYLLCAMLLEIPMMASKEFEVRRRMISRSFHYQLKQSERQYLIGPPENTREHVMAASKALLVGDWRACRDFLINKKMNSKVWNLFQNSERVKQMIIRHVKEESLKTYLVTYSCVYDSISLERLGSMFELEPRTVHTIVSKMIIEGDFPASFDEPSACVVINHVEPKRLHTLALQITEKLNVLAENVEQLIDPRTTGNRGYSNYLAAQRGQAY</sequence>
<dbReference type="CDD" id="cd19502">
    <property type="entry name" value="RecA-like_PAN_like"/>
    <property type="match status" value="1"/>
</dbReference>
<dbReference type="GO" id="GO:0005852">
    <property type="term" value="C:eukaryotic translation initiation factor 3 complex"/>
    <property type="evidence" value="ECO:0007669"/>
    <property type="project" value="UniProtKB-UniRule"/>
</dbReference>
<dbReference type="InterPro" id="IPR036390">
    <property type="entry name" value="WH_DNA-bd_sf"/>
</dbReference>
<comment type="subcellular location">
    <subcellularLocation>
        <location evidence="2 11">Cytoplasm</location>
    </subcellularLocation>
    <subcellularLocation>
        <location evidence="1">Nucleus</location>
    </subcellularLocation>
</comment>
<dbReference type="SUPFAM" id="SSF46785">
    <property type="entry name" value="Winged helix' DNA-binding domain"/>
    <property type="match status" value="1"/>
</dbReference>
<dbReference type="Gene3D" id="3.40.50.300">
    <property type="entry name" value="P-loop containing nucleotide triphosphate hydrolases"/>
    <property type="match status" value="1"/>
</dbReference>
<proteinExistence type="inferred from homology"/>
<dbReference type="SMART" id="SM00088">
    <property type="entry name" value="PINT"/>
    <property type="match status" value="1"/>
</dbReference>
<dbReference type="Pfam" id="PF00004">
    <property type="entry name" value="AAA"/>
    <property type="match status" value="1"/>
</dbReference>
<dbReference type="FunFam" id="2.40.50.140:FF:000027">
    <property type="entry name" value="26S protease regulatory subunit 10B"/>
    <property type="match status" value="1"/>
</dbReference>
<dbReference type="PANTHER" id="PTHR13937">
    <property type="entry name" value="EUKARYOTIC TRANSLATION INITATION FACTOR 3, SUBUNIT 8 EIF3S8 -RELATED"/>
    <property type="match status" value="1"/>
</dbReference>
<comment type="function">
    <text evidence="11">Component of the eukaryotic translation initiation factor 3 (eIF-3) complex, which is involved in protein synthesis of a specialized repertoire of mRNAs and, together with other initiation factors, stimulates binding of mRNA and methionyl-tRNAi to the 40S ribosome. The eIF-3 complex specifically targets and initiates translation of a subset of mRNAs involved in cell proliferation.</text>
</comment>
<reference evidence="15 16" key="1">
    <citation type="journal article" date="2014" name="Nat. Genet.">
        <title>Genome and transcriptome of the porcine whipworm Trichuris suis.</title>
        <authorList>
            <person name="Jex A.R."/>
            <person name="Nejsum P."/>
            <person name="Schwarz E.M."/>
            <person name="Hu L."/>
            <person name="Young N.D."/>
            <person name="Hall R.S."/>
            <person name="Korhonen P.K."/>
            <person name="Liao S."/>
            <person name="Thamsborg S."/>
            <person name="Xia J."/>
            <person name="Xu P."/>
            <person name="Wang S."/>
            <person name="Scheerlinck J.P."/>
            <person name="Hofmann A."/>
            <person name="Sternberg P.W."/>
            <person name="Wang J."/>
            <person name="Gasser R.B."/>
        </authorList>
    </citation>
    <scope>NUCLEOTIDE SEQUENCE [LARGE SCALE GENOMIC DNA]</scope>
    <source>
        <strain evidence="15">DCEP-RM93M</strain>
    </source>
</reference>
<dbReference type="Pfam" id="PF01399">
    <property type="entry name" value="PCI"/>
    <property type="match status" value="1"/>
</dbReference>
<evidence type="ECO:0000256" key="3">
    <source>
        <dbReference type="ARBA" id="ARBA00006914"/>
    </source>
</evidence>
<keyword evidence="6" id="KW-0547">Nucleotide-binding</keyword>
<evidence type="ECO:0000256" key="5">
    <source>
        <dbReference type="ARBA" id="ARBA00022540"/>
    </source>
</evidence>
<organism evidence="15 16">
    <name type="scientific">Trichuris suis</name>
    <name type="common">pig whipworm</name>
    <dbReference type="NCBI Taxonomy" id="68888"/>
    <lineage>
        <taxon>Eukaryota</taxon>
        <taxon>Metazoa</taxon>
        <taxon>Ecdysozoa</taxon>
        <taxon>Nematoda</taxon>
        <taxon>Enoplea</taxon>
        <taxon>Dorylaimia</taxon>
        <taxon>Trichinellida</taxon>
        <taxon>Trichuridae</taxon>
        <taxon>Trichuris</taxon>
    </lineage>
</organism>
<evidence type="ECO:0000256" key="8">
    <source>
        <dbReference type="ARBA" id="ARBA00022917"/>
    </source>
</evidence>
<dbReference type="GO" id="GO:0016282">
    <property type="term" value="C:eukaryotic 43S preinitiation complex"/>
    <property type="evidence" value="ECO:0007669"/>
    <property type="project" value="UniProtKB-UniRule"/>
</dbReference>
<dbReference type="FunFam" id="3.40.50.300:FF:000034">
    <property type="entry name" value="26S protease regulatory subunit 10B"/>
    <property type="match status" value="1"/>
</dbReference>
<evidence type="ECO:0000313" key="16">
    <source>
        <dbReference type="Proteomes" id="UP000030764"/>
    </source>
</evidence>
<dbReference type="InterPro" id="IPR036388">
    <property type="entry name" value="WH-like_DNA-bd_sf"/>
</dbReference>
<name>A0A085M8V6_9BILA</name>
<evidence type="ECO:0000259" key="14">
    <source>
        <dbReference type="PROSITE" id="PS50250"/>
    </source>
</evidence>
<dbReference type="Gene3D" id="1.10.8.60">
    <property type="match status" value="1"/>
</dbReference>
<evidence type="ECO:0000256" key="4">
    <source>
        <dbReference type="ARBA" id="ARBA00022490"/>
    </source>
</evidence>
<dbReference type="InterPro" id="IPR027516">
    <property type="entry name" value="EIF3C"/>
</dbReference>
<dbReference type="Pfam" id="PF16450">
    <property type="entry name" value="Prot_ATP_ID_OB_C"/>
    <property type="match status" value="1"/>
</dbReference>
<dbReference type="PROSITE" id="PS50250">
    <property type="entry name" value="PCI"/>
    <property type="match status" value="1"/>
</dbReference>
<dbReference type="GO" id="GO:0031369">
    <property type="term" value="F:translation initiation factor binding"/>
    <property type="evidence" value="ECO:0007669"/>
    <property type="project" value="InterPro"/>
</dbReference>
<evidence type="ECO:0000256" key="12">
    <source>
        <dbReference type="SAM" id="Coils"/>
    </source>
</evidence>
<evidence type="ECO:0000256" key="10">
    <source>
        <dbReference type="ARBA" id="ARBA00023242"/>
    </source>
</evidence>
<dbReference type="GO" id="GO:0003723">
    <property type="term" value="F:RNA binding"/>
    <property type="evidence" value="ECO:0007669"/>
    <property type="project" value="InterPro"/>
</dbReference>
<dbReference type="FunFam" id="1.10.8.60:FF:000008">
    <property type="entry name" value="26S protease regulatory subunit 10B"/>
    <property type="match status" value="1"/>
</dbReference>
<dbReference type="EMBL" id="KL363215">
    <property type="protein sequence ID" value="KFD53652.1"/>
    <property type="molecule type" value="Genomic_DNA"/>
</dbReference>
<comment type="similarity">
    <text evidence="3">Belongs to the AAA ATPase family.</text>
</comment>
<dbReference type="PANTHER" id="PTHR13937:SF0">
    <property type="entry name" value="EUKARYOTIC TRANSLATION INITIATION FACTOR 3 SUBUNIT C-RELATED"/>
    <property type="match status" value="1"/>
</dbReference>
<evidence type="ECO:0000256" key="13">
    <source>
        <dbReference type="SAM" id="MobiDB-lite"/>
    </source>
</evidence>
<dbReference type="InterPro" id="IPR003959">
    <property type="entry name" value="ATPase_AAA_core"/>
</dbReference>
<evidence type="ECO:0000256" key="11">
    <source>
        <dbReference type="HAMAP-Rule" id="MF_03002"/>
    </source>
</evidence>